<dbReference type="PIRSF" id="PIRSF016938">
    <property type="entry name" value="RseA"/>
    <property type="match status" value="1"/>
</dbReference>
<dbReference type="EMBL" id="JAKIKT010000002">
    <property type="protein sequence ID" value="MCL2913408.1"/>
    <property type="molecule type" value="Genomic_DNA"/>
</dbReference>
<organism evidence="10 11">
    <name type="scientific">Shewanella corallii</name>
    <dbReference type="NCBI Taxonomy" id="560080"/>
    <lineage>
        <taxon>Bacteria</taxon>
        <taxon>Pseudomonadati</taxon>
        <taxon>Pseudomonadota</taxon>
        <taxon>Gammaproteobacteria</taxon>
        <taxon>Alteromonadales</taxon>
        <taxon>Shewanellaceae</taxon>
        <taxon>Shewanella</taxon>
    </lineage>
</organism>
<evidence type="ECO:0000256" key="3">
    <source>
        <dbReference type="ARBA" id="ARBA00022475"/>
    </source>
</evidence>
<keyword evidence="11" id="KW-1185">Reference proteome</keyword>
<evidence type="ECO:0000256" key="6">
    <source>
        <dbReference type="ARBA" id="ARBA00023136"/>
    </source>
</evidence>
<comment type="subunit">
    <text evidence="7">Interacts 1:1 with ECF RNA polymerase sigma-E (RpoE); this inhibits the interaction of sigma-E with the RNA polymerase catalytic core and leads to a decreased expression of sigma-E-regulated genes. Interacts with RseB.</text>
</comment>
<dbReference type="InterPro" id="IPR036147">
    <property type="entry name" value="Anti-sigma_E_RseA_N_sf"/>
</dbReference>
<dbReference type="InterPro" id="IPR052383">
    <property type="entry name" value="Anti-sigma-E_RseA-like"/>
</dbReference>
<evidence type="ECO:0000256" key="5">
    <source>
        <dbReference type="ARBA" id="ARBA00022989"/>
    </source>
</evidence>
<sequence>MDKLGQEWVSAAVDGEVEGQAMADLAADKGSHDKWRNYHMIGDAMRGELPDTINLDLSARIAQAIDDEPAIVAPNIQVTAKAEVDKPRGNVVPLFKQFGQYAIAASVALVAVIGVQNYQQQGPEQEPMSVLSTRPLVGTASPVSLQTGPVQQVQSGNSNEQVYEQRRRLNTYIQDHMLQQRLNSGVALDNSADIMPEHQH</sequence>
<keyword evidence="5" id="KW-1133">Transmembrane helix</keyword>
<evidence type="ECO:0000313" key="11">
    <source>
        <dbReference type="Proteomes" id="UP001202831"/>
    </source>
</evidence>
<proteinExistence type="inferred from homology"/>
<protein>
    <recommendedName>
        <fullName evidence="7">Anti-sigma-E factor RseA</fullName>
    </recommendedName>
    <alternativeName>
        <fullName evidence="7">Regulator of SigE</fullName>
    </alternativeName>
    <alternativeName>
        <fullName evidence="7">Sigma-E anti-sigma factor RseA</fullName>
    </alternativeName>
    <alternativeName>
        <fullName evidence="7">Sigma-E factor negative regulatory protein</fullName>
    </alternativeName>
</protein>
<evidence type="ECO:0000259" key="8">
    <source>
        <dbReference type="Pfam" id="PF03872"/>
    </source>
</evidence>
<keyword evidence="3 7" id="KW-1003">Cell membrane</keyword>
<keyword evidence="6 7" id="KW-0472">Membrane</keyword>
<keyword evidence="7" id="KW-0997">Cell inner membrane</keyword>
<dbReference type="PANTHER" id="PTHR38104">
    <property type="match status" value="1"/>
</dbReference>
<dbReference type="InterPro" id="IPR026279">
    <property type="entry name" value="RseA"/>
</dbReference>
<accession>A0ABT0N4L3</accession>
<comment type="caution">
    <text evidence="10">The sequence shown here is derived from an EMBL/GenBank/DDBJ whole genome shotgun (WGS) entry which is preliminary data.</text>
</comment>
<dbReference type="Gene3D" id="1.10.10.880">
    <property type="entry name" value="Anti sigma-E protein RseA, N-terminal domain"/>
    <property type="match status" value="1"/>
</dbReference>
<feature type="domain" description="Anti sigma-E protein RseA C-terminal" evidence="9">
    <location>
        <begin position="128"/>
        <end position="182"/>
    </location>
</feature>
<evidence type="ECO:0000256" key="7">
    <source>
        <dbReference type="PIRNR" id="PIRNR016938"/>
    </source>
</evidence>
<dbReference type="Pfam" id="PF03873">
    <property type="entry name" value="RseA_C"/>
    <property type="match status" value="1"/>
</dbReference>
<gene>
    <name evidence="10" type="ORF">L2725_06350</name>
</gene>
<dbReference type="Proteomes" id="UP001202831">
    <property type="component" value="Unassembled WGS sequence"/>
</dbReference>
<keyword evidence="4" id="KW-0812">Transmembrane</keyword>
<comment type="subcellular location">
    <subcellularLocation>
        <location evidence="7">Cell inner membrane</location>
    </subcellularLocation>
    <subcellularLocation>
        <location evidence="1">Cell membrane</location>
        <topology evidence="1">Single-pass membrane protein</topology>
    </subcellularLocation>
</comment>
<evidence type="ECO:0000259" key="9">
    <source>
        <dbReference type="Pfam" id="PF03873"/>
    </source>
</evidence>
<dbReference type="SUPFAM" id="SSF89069">
    <property type="entry name" value="N-terminal, cytoplasmic domain of anti-sigmaE factor RseA"/>
    <property type="match status" value="1"/>
</dbReference>
<evidence type="ECO:0000256" key="4">
    <source>
        <dbReference type="ARBA" id="ARBA00022692"/>
    </source>
</evidence>
<evidence type="ECO:0000313" key="10">
    <source>
        <dbReference type="EMBL" id="MCL2913408.1"/>
    </source>
</evidence>
<reference evidence="10 11" key="1">
    <citation type="submission" date="2022-01" db="EMBL/GenBank/DDBJ databases">
        <title>Whole genome-based taxonomy of the Shewanellaceae.</title>
        <authorList>
            <person name="Martin-Rodriguez A.J."/>
        </authorList>
    </citation>
    <scope>NUCLEOTIDE SEQUENCE [LARGE SCALE GENOMIC DNA]</scope>
    <source>
        <strain evidence="10 11">DSM 21332</strain>
    </source>
</reference>
<feature type="domain" description="Anti sigma-E protein RseA N-terminal" evidence="8">
    <location>
        <begin position="6"/>
        <end position="81"/>
    </location>
</feature>
<evidence type="ECO:0000256" key="1">
    <source>
        <dbReference type="ARBA" id="ARBA00004162"/>
    </source>
</evidence>
<name>A0ABT0N4L3_9GAMM</name>
<dbReference type="InterPro" id="IPR005572">
    <property type="entry name" value="Anti-sigma_E_RseA_N"/>
</dbReference>
<evidence type="ECO:0000256" key="2">
    <source>
        <dbReference type="ARBA" id="ARBA00005837"/>
    </source>
</evidence>
<dbReference type="PANTHER" id="PTHR38104:SF1">
    <property type="entry name" value="ANTI-SIGMA-E FACTOR RSEA"/>
    <property type="match status" value="1"/>
</dbReference>
<comment type="similarity">
    <text evidence="2 7">Belongs to the RseA family.</text>
</comment>
<dbReference type="CDD" id="cd16328">
    <property type="entry name" value="RseA_N"/>
    <property type="match status" value="1"/>
</dbReference>
<dbReference type="InterPro" id="IPR005573">
    <property type="entry name" value="Anti-sigma_E_RseA_C"/>
</dbReference>
<dbReference type="Pfam" id="PF03872">
    <property type="entry name" value="RseA_N"/>
    <property type="match status" value="1"/>
</dbReference>
<comment type="function">
    <text evidence="7">An anti-sigma factor for extracytoplasmic function (ECF) sigma factor sigma-E (RpoE). ECF sigma factors are held in an inactive form by an anti-sigma factor until released by regulated intramembrane proteolysis (RIP). RIP occurs when an extracytoplasmic signal triggers a concerted proteolytic cascade to transmit information and elicit cellular responses. The membrane-spanning regulatory substrate protein is first cut periplasmically (site-1 protease, S1P, DegS), then within the membrane itself (site-2 protease, S2P, RseP), while cytoplasmic proteases finish degrading the anti-sigma factor, liberating sigma-E.</text>
</comment>
<dbReference type="RefSeq" id="WP_249248184.1">
    <property type="nucleotide sequence ID" value="NZ_JAKIKT010000002.1"/>
</dbReference>